<reference evidence="2" key="3">
    <citation type="journal article" date="2011" name="J. Invertebr. Pathol.">
        <title>Sequence comparison between three geographically distinct Spodoptera frugiperda multiple nucleopolyhedrovirus isolates: Detecting positively selected genes.</title>
        <authorList>
            <person name="Simon O."/>
            <person name="Palma L."/>
            <person name="Beperet I."/>
            <person name="Munoz D."/>
            <person name="Lopez-Ferber M."/>
            <person name="Caballero P."/>
            <person name="Williams T."/>
        </authorList>
    </citation>
    <scope>NUCLEOTIDE SEQUENCE</scope>
    <source>
        <strain evidence="2">Nicaraguan</strain>
    </source>
</reference>
<organism evidence="1">
    <name type="scientific">Spodoptera frugiperda nuclear polyhedrosis virus</name>
    <name type="common">SfNPV</name>
    <dbReference type="NCBI Taxonomy" id="10455"/>
    <lineage>
        <taxon>Viruses</taxon>
        <taxon>Viruses incertae sedis</taxon>
        <taxon>Naldaviricetes</taxon>
        <taxon>Lefavirales</taxon>
        <taxon>Baculoviridae</taxon>
        <taxon>Alphabaculovirus</taxon>
        <taxon>Alphabaculovirus spofrugiperdae</taxon>
    </lineage>
</organism>
<evidence type="ECO:0000313" key="2">
    <source>
        <dbReference type="EMBL" id="ADV91261.1"/>
    </source>
</evidence>
<dbReference type="EMBL" id="MK503925">
    <property type="protein sequence ID" value="QED40230.1"/>
    <property type="molecule type" value="Genomic_DNA"/>
</dbReference>
<dbReference type="EMBL" id="MW162628">
    <property type="protein sequence ID" value="QRN46142.1"/>
    <property type="molecule type" value="Genomic_DNA"/>
</dbReference>
<dbReference type="EMBL" id="HM595733">
    <property type="protein sequence ID" value="ADV91261.1"/>
    <property type="molecule type" value="Genomic_DNA"/>
</dbReference>
<reference evidence="1" key="2">
    <citation type="journal article" date="2008" name="J. Gen. Virol.">
        <title>Analysis of the genome of Spodoptera frugiperda nucleopolyhedrovirus (SfMNPV-19) and of the high genomic heterogeneity in group II nucleopolyhedroviruses.</title>
        <authorList>
            <person name="Wolff J.L."/>
            <person name="Valicente F.H."/>
            <person name="Martins R."/>
            <person name="Oliveira J.V."/>
            <person name="Zanotto P.M."/>
        </authorList>
    </citation>
    <scope>NUCLEOTIDE SEQUENCE</scope>
    <source>
        <strain evidence="1">19</strain>
    </source>
</reference>
<reference evidence="1" key="1">
    <citation type="submission" date="2007-10" db="EMBL/GenBank/DDBJ databases">
        <authorList>
            <person name="Wolff J.L.C."/>
            <person name="Valicente F.H."/>
            <person name="Oliveira J.V.C."/>
            <person name="Zanotto P.M.A."/>
        </authorList>
    </citation>
    <scope>NUCLEOTIDE SEQUENCE</scope>
    <source>
        <strain evidence="1">19</strain>
    </source>
</reference>
<reference evidence="7" key="9">
    <citation type="submission" date="2021-05" db="EMBL/GenBank/DDBJ databases">
        <title>Genome sequence of the Spodoptera frugiperda multiple nucleopolyhedrovirus (SfMNPV) isolated from the fall armyworm, Spodoptera frugiperda, in Nigeria, Africa.</title>
        <authorList>
            <person name="Wennmann J.T."/>
            <person name="Tepa-Yotto G.T."/>
            <person name="Jehle J.A."/>
            <person name="Goergen G."/>
        </authorList>
    </citation>
    <scope>NUCLEOTIDE SEQUENCE</scope>
    <source>
        <strain evidence="7">KA1</strain>
    </source>
</reference>
<evidence type="ECO:0000313" key="1">
    <source>
        <dbReference type="EMBL" id="ACA02587.1"/>
    </source>
</evidence>
<dbReference type="EMBL" id="KF891883">
    <property type="protein sequence ID" value="AIW01441.1"/>
    <property type="molecule type" value="Genomic_DNA"/>
</dbReference>
<accession>B2KWW3</accession>
<reference evidence="4" key="5">
    <citation type="submission" date="2013-11" db="EMBL/GenBank/DDBJ databases">
        <authorList>
            <person name="Hoang H.T."/>
            <person name="Killian M.L."/>
            <person name="Madson D.M."/>
            <person name="Arruda P.H.E."/>
            <person name="Sun D."/>
            <person name="Schwartz K.J."/>
            <person name="Yoon K."/>
        </authorList>
    </citation>
    <scope>NUCLEOTIDE SEQUENCE</scope>
    <source>
        <strain evidence="4">Colombian</strain>
    </source>
</reference>
<reference evidence="5" key="7">
    <citation type="submission" date="2019-02" db="EMBL/GenBank/DDBJ databases">
        <title>Genetic diversity of Spodoptera frugiperda multiple nucleopolyhedovirus and pathogenicity against corn- and rice-strain S. frugiperda larvae.</title>
        <authorList>
            <person name="Harrison R.L."/>
            <person name="Rowley D.L."/>
            <person name="Popham H.J."/>
        </authorList>
    </citation>
    <scope>NUCLEOTIDE SEQUENCE</scope>
    <source>
        <strain evidence="5">IIBBL BCIPV 1197</strain>
    </source>
</reference>
<proteinExistence type="predicted"/>
<reference evidence="6" key="8">
    <citation type="journal article" date="2021" name="Infect. Genet. Evol.">
        <title>Genomic diversity in a population of Spodoptera frugiperda nucleopolyhedrovirus.</title>
        <authorList>
            <person name="Masson T."/>
            <person name="Fabre M.L."/>
            <person name="Pidre M.L."/>
            <person name="Niz J.M."/>
            <person name="Berretta M.F."/>
            <person name="Romanowski V."/>
            <person name="Ferrelli M.L."/>
        </authorList>
    </citation>
    <scope>NUCLEOTIDE SEQUENCE</scope>
    <source>
        <strain evidence="6">ARG-M</strain>
    </source>
</reference>
<name>B2KWW3_NPVSF</name>
<evidence type="ECO:0000313" key="7">
    <source>
        <dbReference type="EMBL" id="QWS70873.1"/>
    </source>
</evidence>
<reference evidence="4" key="6">
    <citation type="journal article" date="2015" name="BMC Genomics">
        <title>Evidence of recent interspecies horizontal gene transfer regarding nucleopolyhedrovirus infection of Spodoptera frugiperda.</title>
        <authorList>
            <person name="Barrera G.P."/>
            <person name="Belaich M.N."/>
            <person name="Patarroyo M.A."/>
            <person name="Villamizar L.F."/>
            <person name="Ghiringhelli P.D."/>
        </authorList>
    </citation>
    <scope>NUCLEOTIDE SEQUENCE</scope>
    <source>
        <strain evidence="4">Colombian</strain>
    </source>
</reference>
<evidence type="ECO:0000313" key="3">
    <source>
        <dbReference type="EMBL" id="AFH58960.1"/>
    </source>
</evidence>
<dbReference type="EMBL" id="MZ292981">
    <property type="protein sequence ID" value="QWS70873.1"/>
    <property type="molecule type" value="Genomic_DNA"/>
</dbReference>
<sequence>MSVNKFALTTINMYDKIEHLTRALNDLQDFVDSHVTERDYLGLGYTSREKFVNDVVDAILYIQVRESFIKLCTDDNENFNTLTSRRLVNIEQYKCKNCGTLNNFCSTINDNNKYNNDEDSDNDEKHNNAIVSDTNNNAYRRNAMLFISKWTIFKLLTELFLWARCWLWGYCEKPWYILWSKKNK</sequence>
<evidence type="ECO:0000313" key="6">
    <source>
        <dbReference type="EMBL" id="QRN46142.1"/>
    </source>
</evidence>
<protein>
    <submittedName>
        <fullName evidence="6">Sf30</fullName>
    </submittedName>
</protein>
<dbReference type="EMBL" id="EU258200">
    <property type="protein sequence ID" value="ACA02587.1"/>
    <property type="molecule type" value="Genomic_DNA"/>
</dbReference>
<organismHost>
    <name type="scientific">Lepidoptera</name>
    <name type="common">moths &amp; butterflies</name>
    <dbReference type="NCBI Taxonomy" id="7088"/>
</organismHost>
<reference evidence="3" key="4">
    <citation type="journal article" date="2012" name="J. Invertebr. Pathol.">
        <title>Analysis of a naturally-occurring deletion mutant of Spodoptera frugiperda multiple nucleopolyhedrovirus reveals sf58 as a new per os infectivity factor of lepidopteran-infecting baculoviruses.</title>
        <authorList>
            <person name="Simon O."/>
            <person name="Palma L."/>
            <person name="Williams T."/>
            <person name="Lopez-Ferber M."/>
            <person name="Caballero P."/>
        </authorList>
    </citation>
    <scope>NUCLEOTIDE SEQUENCE</scope>
    <source>
        <strain evidence="3">Nicaraguan</strain>
    </source>
</reference>
<evidence type="ECO:0000313" key="4">
    <source>
        <dbReference type="EMBL" id="AIW01441.1"/>
    </source>
</evidence>
<gene>
    <name evidence="7" type="primary">hypothetical protein</name>
    <name evidence="2" type="ORF">Sf30</name>
</gene>
<evidence type="ECO:0000313" key="5">
    <source>
        <dbReference type="EMBL" id="QED40230.1"/>
    </source>
</evidence>
<dbReference type="EMBL" id="JF899325">
    <property type="protein sequence ID" value="AFH58960.1"/>
    <property type="molecule type" value="Genomic_DNA"/>
</dbReference>